<evidence type="ECO:0000313" key="3">
    <source>
        <dbReference type="Proteomes" id="UP000215559"/>
    </source>
</evidence>
<comment type="caution">
    <text evidence="2">The sequence shown here is derived from an EMBL/GenBank/DDBJ whole genome shotgun (WGS) entry which is preliminary data.</text>
</comment>
<feature type="region of interest" description="Disordered" evidence="1">
    <location>
        <begin position="93"/>
        <end position="116"/>
    </location>
</feature>
<evidence type="ECO:0000313" key="2">
    <source>
        <dbReference type="EMBL" id="OYD17144.1"/>
    </source>
</evidence>
<dbReference type="EMBL" id="NOZP01000018">
    <property type="protein sequence ID" value="OYD17144.1"/>
    <property type="molecule type" value="Genomic_DNA"/>
</dbReference>
<accession>A0A235BY49</accession>
<dbReference type="Pfam" id="PF08899">
    <property type="entry name" value="DUF1844"/>
    <property type="match status" value="1"/>
</dbReference>
<protein>
    <recommendedName>
        <fullName evidence="4">DUF1844 domain-containing protein</fullName>
    </recommendedName>
</protein>
<dbReference type="Proteomes" id="UP000215559">
    <property type="component" value="Unassembled WGS sequence"/>
</dbReference>
<reference evidence="2 3" key="1">
    <citation type="submission" date="2017-07" db="EMBL/GenBank/DDBJ databases">
        <title>Recovery of genomes from metagenomes via a dereplication, aggregation, and scoring strategy.</title>
        <authorList>
            <person name="Sieber C.M."/>
            <person name="Probst A.J."/>
            <person name="Sharrar A."/>
            <person name="Thomas B.C."/>
            <person name="Hess M."/>
            <person name="Tringe S.G."/>
            <person name="Banfield J.F."/>
        </authorList>
    </citation>
    <scope>NUCLEOTIDE SEQUENCE [LARGE SCALE GENOMIC DNA]</scope>
    <source>
        <strain evidence="2">JGI_Cruoil_03_51_56</strain>
    </source>
</reference>
<organism evidence="2 3">
    <name type="scientific">candidate division WOR-3 bacterium JGI_Cruoil_03_51_56</name>
    <dbReference type="NCBI Taxonomy" id="1973747"/>
    <lineage>
        <taxon>Bacteria</taxon>
        <taxon>Bacteria division WOR-3</taxon>
    </lineage>
</organism>
<name>A0A235BY49_UNCW3</name>
<evidence type="ECO:0000256" key="1">
    <source>
        <dbReference type="SAM" id="MobiDB-lite"/>
    </source>
</evidence>
<dbReference type="AlphaFoldDB" id="A0A235BY49"/>
<gene>
    <name evidence="2" type="ORF">CH330_00735</name>
</gene>
<sequence>MEKNNKTEQHQQKSADSLTNLIWSLSAAALTYMGKTIAPGSAKAEIKLPFAKETIATLDMLKTKTAGNRTPEETKILDELLYELKLAYVKTEEKVNKAKKEPKKPAQKEKKPDTNK</sequence>
<dbReference type="InterPro" id="IPR014995">
    <property type="entry name" value="DUF1844"/>
</dbReference>
<proteinExistence type="predicted"/>
<evidence type="ECO:0008006" key="4">
    <source>
        <dbReference type="Google" id="ProtNLM"/>
    </source>
</evidence>